<dbReference type="Pfam" id="PF15323">
    <property type="entry name" value="Ashwin"/>
    <property type="match status" value="1"/>
</dbReference>
<feature type="region of interest" description="Disordered" evidence="1">
    <location>
        <begin position="96"/>
        <end position="160"/>
    </location>
</feature>
<keyword evidence="3" id="KW-1185">Reference proteome</keyword>
<sequence>MSAAAVETRCALRALAKCLQWNLHREAGHRKGISLSAGETLEKRCVKTKRSLNTLSKEDLVELFHKYVTSYPQRRWRENRRGRKMNKFIEKIDDTVSHKEDRLKSPPLSQTANVNRRFAKLNNYQRREEMRQPTDQRKRKVDKKIAYDEPGNKSRKISWP</sequence>
<dbReference type="GO" id="GO:0048598">
    <property type="term" value="P:embryonic morphogenesis"/>
    <property type="evidence" value="ECO:0007669"/>
    <property type="project" value="InterPro"/>
</dbReference>
<accession>T1JC85</accession>
<reference evidence="3" key="1">
    <citation type="submission" date="2011-05" db="EMBL/GenBank/DDBJ databases">
        <authorList>
            <person name="Richards S.R."/>
            <person name="Qu J."/>
            <person name="Jiang H."/>
            <person name="Jhangiani S.N."/>
            <person name="Agravi P."/>
            <person name="Goodspeed R."/>
            <person name="Gross S."/>
            <person name="Mandapat C."/>
            <person name="Jackson L."/>
            <person name="Mathew T."/>
            <person name="Pu L."/>
            <person name="Thornton R."/>
            <person name="Saada N."/>
            <person name="Wilczek-Boney K.B."/>
            <person name="Lee S."/>
            <person name="Kovar C."/>
            <person name="Wu Y."/>
            <person name="Scherer S.E."/>
            <person name="Worley K.C."/>
            <person name="Muzny D.M."/>
            <person name="Gibbs R."/>
        </authorList>
    </citation>
    <scope>NUCLEOTIDE SEQUENCE</scope>
    <source>
        <strain evidence="3">Brora</strain>
    </source>
</reference>
<proteinExistence type="predicted"/>
<dbReference type="Proteomes" id="UP000014500">
    <property type="component" value="Unassembled WGS sequence"/>
</dbReference>
<reference evidence="2" key="2">
    <citation type="submission" date="2015-02" db="UniProtKB">
        <authorList>
            <consortium name="EnsemblMetazoa"/>
        </authorList>
    </citation>
    <scope>IDENTIFICATION</scope>
</reference>
<dbReference type="GO" id="GO:0072669">
    <property type="term" value="C:tRNA-splicing ligase complex"/>
    <property type="evidence" value="ECO:0007669"/>
    <property type="project" value="InterPro"/>
</dbReference>
<dbReference type="InterPro" id="IPR024887">
    <property type="entry name" value="Ashwin"/>
</dbReference>
<dbReference type="EMBL" id="JH432064">
    <property type="status" value="NOT_ANNOTATED_CDS"/>
    <property type="molecule type" value="Genomic_DNA"/>
</dbReference>
<dbReference type="HOGENOM" id="CLU_1654359_0_0_1"/>
<evidence type="ECO:0000256" key="1">
    <source>
        <dbReference type="SAM" id="MobiDB-lite"/>
    </source>
</evidence>
<evidence type="ECO:0000313" key="3">
    <source>
        <dbReference type="Proteomes" id="UP000014500"/>
    </source>
</evidence>
<name>T1JC85_STRMM</name>
<dbReference type="EnsemblMetazoa" id="SMAR011395-RA">
    <property type="protein sequence ID" value="SMAR011395-PA"/>
    <property type="gene ID" value="SMAR011395"/>
</dbReference>
<feature type="compositionally biased region" description="Basic and acidic residues" evidence="1">
    <location>
        <begin position="143"/>
        <end position="152"/>
    </location>
</feature>
<feature type="compositionally biased region" description="Basic and acidic residues" evidence="1">
    <location>
        <begin position="125"/>
        <end position="136"/>
    </location>
</feature>
<evidence type="ECO:0000313" key="2">
    <source>
        <dbReference type="EnsemblMetazoa" id="SMAR011395-PA"/>
    </source>
</evidence>
<organism evidence="2 3">
    <name type="scientific">Strigamia maritima</name>
    <name type="common">European centipede</name>
    <name type="synonym">Geophilus maritimus</name>
    <dbReference type="NCBI Taxonomy" id="126957"/>
    <lineage>
        <taxon>Eukaryota</taxon>
        <taxon>Metazoa</taxon>
        <taxon>Ecdysozoa</taxon>
        <taxon>Arthropoda</taxon>
        <taxon>Myriapoda</taxon>
        <taxon>Chilopoda</taxon>
        <taxon>Pleurostigmophora</taxon>
        <taxon>Geophilomorpha</taxon>
        <taxon>Linotaeniidae</taxon>
        <taxon>Strigamia</taxon>
    </lineage>
</organism>
<dbReference type="AlphaFoldDB" id="T1JC85"/>
<protein>
    <submittedName>
        <fullName evidence="2">Uncharacterized protein</fullName>
    </submittedName>
</protein>